<dbReference type="AlphaFoldDB" id="A0AAW0KJM7"/>
<keyword evidence="3" id="KW-1185">Reference proteome</keyword>
<proteinExistence type="predicted"/>
<reference evidence="2 3" key="1">
    <citation type="journal article" date="2018" name="Sci. Data">
        <title>The draft genome sequence of cork oak.</title>
        <authorList>
            <person name="Ramos A.M."/>
            <person name="Usie A."/>
            <person name="Barbosa P."/>
            <person name="Barros P.M."/>
            <person name="Capote T."/>
            <person name="Chaves I."/>
            <person name="Simoes F."/>
            <person name="Abreu I."/>
            <person name="Carrasquinho I."/>
            <person name="Faro C."/>
            <person name="Guimaraes J.B."/>
            <person name="Mendonca D."/>
            <person name="Nobrega F."/>
            <person name="Rodrigues L."/>
            <person name="Saibo N.J.M."/>
            <person name="Varela M.C."/>
            <person name="Egas C."/>
            <person name="Matos J."/>
            <person name="Miguel C.M."/>
            <person name="Oliveira M.M."/>
            <person name="Ricardo C.P."/>
            <person name="Goncalves S."/>
        </authorList>
    </citation>
    <scope>NUCLEOTIDE SEQUENCE [LARGE SCALE GENOMIC DNA]</scope>
    <source>
        <strain evidence="3">cv. HL8</strain>
    </source>
</reference>
<evidence type="ECO:0000256" key="1">
    <source>
        <dbReference type="SAM" id="Phobius"/>
    </source>
</evidence>
<dbReference type="Proteomes" id="UP000237347">
    <property type="component" value="Unassembled WGS sequence"/>
</dbReference>
<keyword evidence="1" id="KW-0812">Transmembrane</keyword>
<feature type="transmembrane region" description="Helical" evidence="1">
    <location>
        <begin position="28"/>
        <end position="56"/>
    </location>
</feature>
<name>A0AAW0KJM7_QUESU</name>
<evidence type="ECO:0000313" key="2">
    <source>
        <dbReference type="EMBL" id="KAK7839409.1"/>
    </source>
</evidence>
<accession>A0AAW0KJM7</accession>
<keyword evidence="1" id="KW-1133">Transmembrane helix</keyword>
<gene>
    <name evidence="2" type="primary">DTX16_10</name>
    <name evidence="2" type="ORF">CFP56_018045</name>
</gene>
<comment type="caution">
    <text evidence="2">The sequence shown here is derived from an EMBL/GenBank/DDBJ whole genome shotgun (WGS) entry which is preliminary data.</text>
</comment>
<sequence length="66" mass="7401">MHQTLRSNWASNELGGGNPQAAKMTFKIVMVLVVAEMVIIGMILLFCLYVLGYAFSREGNQHIKKM</sequence>
<evidence type="ECO:0000313" key="3">
    <source>
        <dbReference type="Proteomes" id="UP000237347"/>
    </source>
</evidence>
<protein>
    <submittedName>
        <fullName evidence="2">Protein detoxification 16</fullName>
    </submittedName>
</protein>
<dbReference type="EMBL" id="PKMF04000284">
    <property type="protein sequence ID" value="KAK7839409.1"/>
    <property type="molecule type" value="Genomic_DNA"/>
</dbReference>
<organism evidence="2 3">
    <name type="scientific">Quercus suber</name>
    <name type="common">Cork oak</name>
    <dbReference type="NCBI Taxonomy" id="58331"/>
    <lineage>
        <taxon>Eukaryota</taxon>
        <taxon>Viridiplantae</taxon>
        <taxon>Streptophyta</taxon>
        <taxon>Embryophyta</taxon>
        <taxon>Tracheophyta</taxon>
        <taxon>Spermatophyta</taxon>
        <taxon>Magnoliopsida</taxon>
        <taxon>eudicotyledons</taxon>
        <taxon>Gunneridae</taxon>
        <taxon>Pentapetalae</taxon>
        <taxon>rosids</taxon>
        <taxon>fabids</taxon>
        <taxon>Fagales</taxon>
        <taxon>Fagaceae</taxon>
        <taxon>Quercus</taxon>
    </lineage>
</organism>
<keyword evidence="1" id="KW-0472">Membrane</keyword>